<name>U7QBB5_9CYAN</name>
<dbReference type="AlphaFoldDB" id="U7QBB5"/>
<dbReference type="Proteomes" id="UP000017127">
    <property type="component" value="Unassembled WGS sequence"/>
</dbReference>
<sequence length="37" mass="4173">MDSPVIYPGEDVKIPYLIMVGVFGAVSIYSQKPRRFV</sequence>
<keyword evidence="1" id="KW-0472">Membrane</keyword>
<dbReference type="EMBL" id="AUZM01000066">
    <property type="protein sequence ID" value="ERT05149.1"/>
    <property type="molecule type" value="Genomic_DNA"/>
</dbReference>
<evidence type="ECO:0000256" key="1">
    <source>
        <dbReference type="SAM" id="Phobius"/>
    </source>
</evidence>
<accession>U7QBB5</accession>
<comment type="caution">
    <text evidence="2">The sequence shown here is derived from an EMBL/GenBank/DDBJ whole genome shotgun (WGS) entry which is preliminary data.</text>
</comment>
<reference evidence="2 3" key="1">
    <citation type="journal article" date="2013" name="Front. Microbiol.">
        <title>Comparative genomic analyses of the cyanobacterium, Lyngbya aestuarii BL J, a powerful hydrogen producer.</title>
        <authorList>
            <person name="Kothari A."/>
            <person name="Vaughn M."/>
            <person name="Garcia-Pichel F."/>
        </authorList>
    </citation>
    <scope>NUCLEOTIDE SEQUENCE [LARGE SCALE GENOMIC DNA]</scope>
    <source>
        <strain evidence="2 3">BL J</strain>
    </source>
</reference>
<keyword evidence="1" id="KW-0812">Transmembrane</keyword>
<feature type="transmembrane region" description="Helical" evidence="1">
    <location>
        <begin position="12"/>
        <end position="30"/>
    </location>
</feature>
<evidence type="ECO:0000313" key="2">
    <source>
        <dbReference type="EMBL" id="ERT05149.1"/>
    </source>
</evidence>
<gene>
    <name evidence="2" type="ORF">M595_4892</name>
</gene>
<keyword evidence="1" id="KW-1133">Transmembrane helix</keyword>
<proteinExistence type="predicted"/>
<evidence type="ECO:0000313" key="3">
    <source>
        <dbReference type="Proteomes" id="UP000017127"/>
    </source>
</evidence>
<keyword evidence="3" id="KW-1185">Reference proteome</keyword>
<protein>
    <submittedName>
        <fullName evidence="2">Uncharacterized protein</fullName>
    </submittedName>
</protein>
<organism evidence="2 3">
    <name type="scientific">Lyngbya aestuarii BL J</name>
    <dbReference type="NCBI Taxonomy" id="1348334"/>
    <lineage>
        <taxon>Bacteria</taxon>
        <taxon>Bacillati</taxon>
        <taxon>Cyanobacteriota</taxon>
        <taxon>Cyanophyceae</taxon>
        <taxon>Oscillatoriophycideae</taxon>
        <taxon>Oscillatoriales</taxon>
        <taxon>Microcoleaceae</taxon>
        <taxon>Lyngbya</taxon>
    </lineage>
</organism>